<dbReference type="Gene3D" id="1.10.3720.10">
    <property type="entry name" value="MetI-like"/>
    <property type="match status" value="1"/>
</dbReference>
<dbReference type="InterPro" id="IPR035906">
    <property type="entry name" value="MetI-like_sf"/>
</dbReference>
<proteinExistence type="inferred from homology"/>
<keyword evidence="6 8" id="KW-1133">Transmembrane helix</keyword>
<reference evidence="12 13" key="1">
    <citation type="submission" date="2016-06" db="EMBL/GenBank/DDBJ databases">
        <title>Complete genome sequences of Bordetella bronchialis and Bordetella flabilis.</title>
        <authorList>
            <person name="LiPuma J.J."/>
            <person name="Spilker T."/>
        </authorList>
    </citation>
    <scope>NUCLEOTIDE SEQUENCE [LARGE SCALE GENOMIC DNA]</scope>
    <source>
        <strain evidence="11 13">AU17976</strain>
        <strain evidence="10 12">AU3182</strain>
    </source>
</reference>
<feature type="transmembrane region" description="Helical" evidence="8">
    <location>
        <begin position="20"/>
        <end position="41"/>
    </location>
</feature>
<evidence type="ECO:0000256" key="3">
    <source>
        <dbReference type="ARBA" id="ARBA00022448"/>
    </source>
</evidence>
<keyword evidence="7 8" id="KW-0472">Membrane</keyword>
<evidence type="ECO:0000256" key="6">
    <source>
        <dbReference type="ARBA" id="ARBA00022989"/>
    </source>
</evidence>
<dbReference type="Proteomes" id="UP000091897">
    <property type="component" value="Chromosome"/>
</dbReference>
<dbReference type="STRING" id="463025.BAU08_03395"/>
<evidence type="ECO:0000256" key="7">
    <source>
        <dbReference type="ARBA" id="ARBA00023136"/>
    </source>
</evidence>
<dbReference type="InterPro" id="IPR000515">
    <property type="entry name" value="MetI-like"/>
</dbReference>
<comment type="subcellular location">
    <subcellularLocation>
        <location evidence="1">Cell inner membrane</location>
        <topology evidence="1">Multi-pass membrane protein</topology>
    </subcellularLocation>
    <subcellularLocation>
        <location evidence="8">Cell membrane</location>
        <topology evidence="8">Multi-pass membrane protein</topology>
    </subcellularLocation>
</comment>
<dbReference type="OrthoDB" id="7255919at2"/>
<sequence>MIAFSTWDILRNLLFSLPWTLALSAIAFVGGGLAGLLLLMLRVGRPRLFERPVAAYVQVFQGTPLLMQLFLVYFGLALAGIETSPMTAAVLCFTLYASAYLTETWRGCVEAIPKGQWEASASLALTFGQQLRHVIFPQALRLSVPPTVGLVVQIIKNTSLASVVGFVELTRTGQMIANVTFQPFTVYGLVALFYFALCFPCSLLGAWVERRMRIQH</sequence>
<dbReference type="PANTHER" id="PTHR30614">
    <property type="entry name" value="MEMBRANE COMPONENT OF AMINO ACID ABC TRANSPORTER"/>
    <property type="match status" value="1"/>
</dbReference>
<evidence type="ECO:0000256" key="4">
    <source>
        <dbReference type="ARBA" id="ARBA00022475"/>
    </source>
</evidence>
<gene>
    <name evidence="10" type="ORF">BAU06_03430</name>
    <name evidence="11" type="ORF">BAU08_03395</name>
</gene>
<evidence type="ECO:0000256" key="5">
    <source>
        <dbReference type="ARBA" id="ARBA00022692"/>
    </source>
</evidence>
<keyword evidence="12" id="KW-1185">Reference proteome</keyword>
<dbReference type="EMBL" id="CP016171">
    <property type="protein sequence ID" value="ANN70506.1"/>
    <property type="molecule type" value="Genomic_DNA"/>
</dbReference>
<organism evidence="11 13">
    <name type="scientific">Bordetella bronchialis</name>
    <dbReference type="NCBI Taxonomy" id="463025"/>
    <lineage>
        <taxon>Bacteria</taxon>
        <taxon>Pseudomonadati</taxon>
        <taxon>Pseudomonadota</taxon>
        <taxon>Betaproteobacteria</taxon>
        <taxon>Burkholderiales</taxon>
        <taxon>Alcaligenaceae</taxon>
        <taxon>Bordetella</taxon>
    </lineage>
</organism>
<dbReference type="RefSeq" id="WP_066344330.1">
    <property type="nucleotide sequence ID" value="NZ_CBCSFJ010000015.1"/>
</dbReference>
<dbReference type="EMBL" id="CP016170">
    <property type="protein sequence ID" value="ANN65476.1"/>
    <property type="molecule type" value="Genomic_DNA"/>
</dbReference>
<dbReference type="NCBIfam" id="TIGR01726">
    <property type="entry name" value="HEQRo_perm_3TM"/>
    <property type="match status" value="1"/>
</dbReference>
<comment type="similarity">
    <text evidence="2">Belongs to the binding-protein-dependent transport system permease family. HisMQ subfamily.</text>
</comment>
<dbReference type="Proteomes" id="UP000092213">
    <property type="component" value="Chromosome"/>
</dbReference>
<dbReference type="PANTHER" id="PTHR30614:SF34">
    <property type="entry name" value="BLR6398 PROTEIN"/>
    <property type="match status" value="1"/>
</dbReference>
<dbReference type="KEGG" id="bbro:BAU06_03430"/>
<keyword evidence="3 8" id="KW-0813">Transport</keyword>
<evidence type="ECO:0000313" key="13">
    <source>
        <dbReference type="Proteomes" id="UP000092213"/>
    </source>
</evidence>
<dbReference type="Pfam" id="PF00528">
    <property type="entry name" value="BPD_transp_1"/>
    <property type="match status" value="1"/>
</dbReference>
<keyword evidence="4" id="KW-1003">Cell membrane</keyword>
<dbReference type="GO" id="GO:0022857">
    <property type="term" value="F:transmembrane transporter activity"/>
    <property type="evidence" value="ECO:0007669"/>
    <property type="project" value="InterPro"/>
</dbReference>
<evidence type="ECO:0000313" key="10">
    <source>
        <dbReference type="EMBL" id="ANN65476.1"/>
    </source>
</evidence>
<dbReference type="GO" id="GO:0006865">
    <property type="term" value="P:amino acid transport"/>
    <property type="evidence" value="ECO:0007669"/>
    <property type="project" value="TreeGrafter"/>
</dbReference>
<feature type="transmembrane region" description="Helical" evidence="8">
    <location>
        <begin position="184"/>
        <end position="208"/>
    </location>
</feature>
<dbReference type="GO" id="GO:0043190">
    <property type="term" value="C:ATP-binding cassette (ABC) transporter complex"/>
    <property type="evidence" value="ECO:0007669"/>
    <property type="project" value="InterPro"/>
</dbReference>
<dbReference type="InterPro" id="IPR043429">
    <property type="entry name" value="ArtM/GltK/GlnP/TcyL/YhdX-like"/>
</dbReference>
<dbReference type="CDD" id="cd06261">
    <property type="entry name" value="TM_PBP2"/>
    <property type="match status" value="1"/>
</dbReference>
<evidence type="ECO:0000256" key="2">
    <source>
        <dbReference type="ARBA" id="ARBA00010072"/>
    </source>
</evidence>
<evidence type="ECO:0000259" key="9">
    <source>
        <dbReference type="PROSITE" id="PS50928"/>
    </source>
</evidence>
<evidence type="ECO:0000256" key="1">
    <source>
        <dbReference type="ARBA" id="ARBA00004429"/>
    </source>
</evidence>
<feature type="domain" description="ABC transmembrane type-1" evidence="9">
    <location>
        <begin position="17"/>
        <end position="205"/>
    </location>
</feature>
<name>A0A193FE69_9BORD</name>
<evidence type="ECO:0000313" key="12">
    <source>
        <dbReference type="Proteomes" id="UP000091897"/>
    </source>
</evidence>
<dbReference type="SUPFAM" id="SSF161098">
    <property type="entry name" value="MetI-like"/>
    <property type="match status" value="1"/>
</dbReference>
<evidence type="ECO:0000313" key="11">
    <source>
        <dbReference type="EMBL" id="ANN70506.1"/>
    </source>
</evidence>
<dbReference type="AlphaFoldDB" id="A0A193FE69"/>
<dbReference type="PROSITE" id="PS50928">
    <property type="entry name" value="ABC_TM1"/>
    <property type="match status" value="1"/>
</dbReference>
<dbReference type="InterPro" id="IPR010065">
    <property type="entry name" value="AA_ABC_transptr_permease_3TM"/>
</dbReference>
<protein>
    <submittedName>
        <fullName evidence="11">Amino acid ABC transporter permease</fullName>
    </submittedName>
</protein>
<keyword evidence="5 8" id="KW-0812">Transmembrane</keyword>
<evidence type="ECO:0000256" key="8">
    <source>
        <dbReference type="RuleBase" id="RU363032"/>
    </source>
</evidence>
<accession>A0A193FE69</accession>